<evidence type="ECO:0000256" key="2">
    <source>
        <dbReference type="ARBA" id="ARBA00022490"/>
    </source>
</evidence>
<evidence type="ECO:0000256" key="6">
    <source>
        <dbReference type="ARBA" id="ARBA00023266"/>
    </source>
</evidence>
<name>A0ABZ3IVP4_9FIRM</name>
<comment type="similarity">
    <text evidence="7 8">Belongs to the SelA family.</text>
</comment>
<dbReference type="PANTHER" id="PTHR32328:SF0">
    <property type="entry name" value="L-SERYL-TRNA(SEC) SELENIUM TRANSFERASE"/>
    <property type="match status" value="1"/>
</dbReference>
<protein>
    <recommendedName>
        <fullName evidence="8">L-seryl-tRNA(Sec) selenium transferase</fullName>
        <ecNumber evidence="8">2.9.1.1</ecNumber>
    </recommendedName>
    <alternativeName>
        <fullName evidence="8">Selenocysteine synthase</fullName>
        <shortName evidence="8">Sec synthase</shortName>
    </alternativeName>
    <alternativeName>
        <fullName evidence="8">Selenocysteinyl-tRNA(Sec) synthase</fullName>
    </alternativeName>
</protein>
<dbReference type="Pfam" id="PF03841">
    <property type="entry name" value="SelA"/>
    <property type="match status" value="1"/>
</dbReference>
<gene>
    <name evidence="10" type="primary">selA_2</name>
    <name evidence="8" type="synonym">selA</name>
    <name evidence="10" type="ORF">SPSIL_058890</name>
</gene>
<evidence type="ECO:0000256" key="5">
    <source>
        <dbReference type="ARBA" id="ARBA00022917"/>
    </source>
</evidence>
<keyword evidence="11" id="KW-1185">Reference proteome</keyword>
<dbReference type="RefSeq" id="WP_245867745.1">
    <property type="nucleotide sequence ID" value="NZ_CP155573.1"/>
</dbReference>
<dbReference type="SUPFAM" id="SSF53383">
    <property type="entry name" value="PLP-dependent transferases"/>
    <property type="match status" value="1"/>
</dbReference>
<dbReference type="EC" id="2.9.1.1" evidence="8"/>
<dbReference type="NCBIfam" id="TIGR00474">
    <property type="entry name" value="selA"/>
    <property type="match status" value="1"/>
</dbReference>
<evidence type="ECO:0000256" key="7">
    <source>
        <dbReference type="ARBA" id="ARBA00044507"/>
    </source>
</evidence>
<dbReference type="InterPro" id="IPR015421">
    <property type="entry name" value="PyrdxlP-dep_Trfase_major"/>
</dbReference>
<dbReference type="InterPro" id="IPR004534">
    <property type="entry name" value="SelA_trans"/>
</dbReference>
<evidence type="ECO:0000313" key="11">
    <source>
        <dbReference type="Proteomes" id="UP000216752"/>
    </source>
</evidence>
<comment type="subcellular location">
    <subcellularLocation>
        <location evidence="8">Cytoplasm</location>
    </subcellularLocation>
</comment>
<dbReference type="Pfam" id="PF12390">
    <property type="entry name" value="Se-cys_synth_N"/>
    <property type="match status" value="1"/>
</dbReference>
<evidence type="ECO:0000256" key="3">
    <source>
        <dbReference type="ARBA" id="ARBA00022679"/>
    </source>
</evidence>
<keyword evidence="6 8" id="KW-0711">Selenium</keyword>
<comment type="function">
    <text evidence="8">Converts seryl-tRNA(Sec) to selenocysteinyl-tRNA(Sec) required for selenoprotein biosynthesis.</text>
</comment>
<evidence type="ECO:0000256" key="4">
    <source>
        <dbReference type="ARBA" id="ARBA00022898"/>
    </source>
</evidence>
<organism evidence="10 11">
    <name type="scientific">Sporomusa silvacetica DSM 10669</name>
    <dbReference type="NCBI Taxonomy" id="1123289"/>
    <lineage>
        <taxon>Bacteria</taxon>
        <taxon>Bacillati</taxon>
        <taxon>Bacillota</taxon>
        <taxon>Negativicutes</taxon>
        <taxon>Selenomonadales</taxon>
        <taxon>Sporomusaceae</taxon>
        <taxon>Sporomusa</taxon>
    </lineage>
</organism>
<dbReference type="InterPro" id="IPR018319">
    <property type="entry name" value="SelA-like"/>
</dbReference>
<keyword evidence="4 8" id="KW-0663">Pyridoxal phosphate</keyword>
<dbReference type="Gene3D" id="3.40.640.10">
    <property type="entry name" value="Type I PLP-dependent aspartate aminotransferase-like (Major domain)"/>
    <property type="match status" value="1"/>
</dbReference>
<feature type="domain" description="L-seryl-tRNA selenium transferase N-terminal" evidence="9">
    <location>
        <begin position="7"/>
        <end position="46"/>
    </location>
</feature>
<dbReference type="InterPro" id="IPR025862">
    <property type="entry name" value="SelA_trans_N_dom"/>
</dbReference>
<reference evidence="10" key="1">
    <citation type="submission" date="2024-05" db="EMBL/GenBank/DDBJ databases">
        <title>Isolation and characterization of Sporomusa carbonis sp. nov., a carboxydotrophic hydrogenogen in the genus of Sporomusa isolated from a charcoal burning pile.</title>
        <authorList>
            <person name="Boeer T."/>
            <person name="Rosenbaum F."/>
            <person name="Eysell L."/>
            <person name="Mueller V."/>
            <person name="Daniel R."/>
            <person name="Poehlein A."/>
        </authorList>
    </citation>
    <scope>NUCLEOTIDE SEQUENCE [LARGE SCALE GENOMIC DNA]</scope>
    <source>
        <strain evidence="10">DSM 10669</strain>
    </source>
</reference>
<dbReference type="GO" id="GO:0004125">
    <property type="term" value="F:L-seryl-tRNA(Sec) selenium transferase activity"/>
    <property type="evidence" value="ECO:0007669"/>
    <property type="project" value="UniProtKB-EC"/>
</dbReference>
<dbReference type="HAMAP" id="MF_00423">
    <property type="entry name" value="SelA"/>
    <property type="match status" value="1"/>
</dbReference>
<dbReference type="InterPro" id="IPR015424">
    <property type="entry name" value="PyrdxlP-dep_Trfase"/>
</dbReference>
<comment type="catalytic activity">
    <reaction evidence="8">
        <text>L-seryl-tRNA(Sec) + selenophosphate + H(+) = L-selenocysteinyl-tRNA(Sec) + phosphate</text>
        <dbReference type="Rhea" id="RHEA:22728"/>
        <dbReference type="Rhea" id="RHEA-COMP:9742"/>
        <dbReference type="Rhea" id="RHEA-COMP:9743"/>
        <dbReference type="ChEBI" id="CHEBI:15378"/>
        <dbReference type="ChEBI" id="CHEBI:16144"/>
        <dbReference type="ChEBI" id="CHEBI:43474"/>
        <dbReference type="ChEBI" id="CHEBI:78533"/>
        <dbReference type="ChEBI" id="CHEBI:78573"/>
        <dbReference type="EC" id="2.9.1.1"/>
    </reaction>
</comment>
<comment type="cofactor">
    <cofactor evidence="1 8">
        <name>pyridoxal 5'-phosphate</name>
        <dbReference type="ChEBI" id="CHEBI:597326"/>
    </cofactor>
</comment>
<evidence type="ECO:0000259" key="9">
    <source>
        <dbReference type="Pfam" id="PF12390"/>
    </source>
</evidence>
<dbReference type="PANTHER" id="PTHR32328">
    <property type="entry name" value="L-SERYL-TRNA(SEC) SELENIUM TRANSFERASE"/>
    <property type="match status" value="1"/>
</dbReference>
<proteinExistence type="inferred from homology"/>
<dbReference type="Gene3D" id="3.90.1150.180">
    <property type="match status" value="1"/>
</dbReference>
<evidence type="ECO:0000256" key="8">
    <source>
        <dbReference type="HAMAP-Rule" id="MF_00423"/>
    </source>
</evidence>
<keyword evidence="3 8" id="KW-0808">Transferase</keyword>
<feature type="modified residue" description="N6-(pyridoxal phosphate)lysine" evidence="8">
    <location>
        <position position="292"/>
    </location>
</feature>
<keyword evidence="5 8" id="KW-0648">Protein biosynthesis</keyword>
<evidence type="ECO:0000256" key="1">
    <source>
        <dbReference type="ARBA" id="ARBA00001933"/>
    </source>
</evidence>
<sequence>MEINDKLRSLPAIDSLLSAVATDLEIKQYPRELVINCLRQAVTNARDALRKGNDNAGSQAALISQAKVLLKKLNQPSLRRVINATGVVLHTNLGRAPLSQRAKKCVTEIMEGYSTLEYNVALGERGSRYTHVEEQLCRLTGAEEALVVNNNAAAVLLVLSALANGQEVIVSRGELVEIGGSFRIPDVLRQSGATLVEVGSTNKTHLSDYEQAIGPNTAAILKVHTSNYCIIGFTSQPNGAELAALAHKHSLPVIEDLGSGTLVSLTAGGQSEPTAAQRLQLGFDVVTFSGDKLLGASQAGIIAGKKQYIAPLKKHPLLRAIRIDKLSLAALEGTLMEYIVGNPAQDIPVLAMLNSDNAILKERANCLKELILEQNNGVIAEVITLNSPAGGGALPAAVLTGYGVTICRQDMSAAHMEKYLRQQEIPIVARIQEDKVIFDVRCLLEQDLAVIASALSTSF</sequence>
<keyword evidence="2 8" id="KW-0963">Cytoplasm</keyword>
<dbReference type="EMBL" id="CP155573">
    <property type="protein sequence ID" value="XFO69650.1"/>
    <property type="molecule type" value="Genomic_DNA"/>
</dbReference>
<evidence type="ECO:0000313" key="10">
    <source>
        <dbReference type="EMBL" id="XFO69650.1"/>
    </source>
</evidence>
<comment type="pathway">
    <text evidence="8">Aminoacyl-tRNA biosynthesis; selenocysteinyl-tRNA(Sec) biosynthesis; selenocysteinyl-tRNA(Sec) from L-seryl-tRNA(Sec) (bacterial route): step 1/1.</text>
</comment>
<accession>A0ABZ3IVP4</accession>
<dbReference type="Proteomes" id="UP000216752">
    <property type="component" value="Chromosome"/>
</dbReference>